<dbReference type="AlphaFoldDB" id="A0A9P3BLK9"/>
<protein>
    <submittedName>
        <fullName evidence="6">Uncharacterized protein</fullName>
    </submittedName>
</protein>
<evidence type="ECO:0000313" key="7">
    <source>
        <dbReference type="Proteomes" id="UP001043456"/>
    </source>
</evidence>
<sequence length="147" mass="16414">MAGTLALIYTTTIPYVVFAYKQHSYLRSGYFFCLAILTVGRITTMFARHSDESDNASHFRLDCVWLGLLALAPAIQALCQPGVNPPSLAINLVRLTGWNLLGAVCYLARVPESLGVVGNWKPSLYIMHLLLVFNNIWYAQGIWDFMA</sequence>
<evidence type="ECO:0000256" key="2">
    <source>
        <dbReference type="ARBA" id="ARBA00022692"/>
    </source>
</evidence>
<comment type="subcellular location">
    <subcellularLocation>
        <location evidence="1">Membrane</location>
        <topology evidence="1">Multi-pass membrane protein</topology>
    </subcellularLocation>
</comment>
<feature type="binding site" evidence="5">
    <location>
        <position position="128"/>
    </location>
    <ligand>
        <name>Zn(2+)</name>
        <dbReference type="ChEBI" id="CHEBI:29105"/>
    </ligand>
</feature>
<keyword evidence="2" id="KW-0812">Transmembrane</keyword>
<keyword evidence="5" id="KW-0479">Metal-binding</keyword>
<dbReference type="GO" id="GO:0046872">
    <property type="term" value="F:metal ion binding"/>
    <property type="evidence" value="ECO:0007669"/>
    <property type="project" value="UniProtKB-KW"/>
</dbReference>
<accession>A0A9P3BLK9</accession>
<dbReference type="EMBL" id="BHVY01000012">
    <property type="protein sequence ID" value="GIJ92764.1"/>
    <property type="molecule type" value="Genomic_DNA"/>
</dbReference>
<evidence type="ECO:0000256" key="3">
    <source>
        <dbReference type="ARBA" id="ARBA00022989"/>
    </source>
</evidence>
<evidence type="ECO:0000256" key="1">
    <source>
        <dbReference type="ARBA" id="ARBA00004141"/>
    </source>
</evidence>
<gene>
    <name evidence="6" type="ORF">Asppvi_002042</name>
</gene>
<evidence type="ECO:0000313" key="6">
    <source>
        <dbReference type="EMBL" id="GIJ92764.1"/>
    </source>
</evidence>
<organism evidence="6 7">
    <name type="scientific">Aspergillus pseudoviridinutans</name>
    <dbReference type="NCBI Taxonomy" id="1517512"/>
    <lineage>
        <taxon>Eukaryota</taxon>
        <taxon>Fungi</taxon>
        <taxon>Dikarya</taxon>
        <taxon>Ascomycota</taxon>
        <taxon>Pezizomycotina</taxon>
        <taxon>Eurotiomycetes</taxon>
        <taxon>Eurotiomycetidae</taxon>
        <taxon>Eurotiales</taxon>
        <taxon>Aspergillaceae</taxon>
        <taxon>Aspergillus</taxon>
        <taxon>Aspergillus subgen. Fumigati</taxon>
    </lineage>
</organism>
<keyword evidence="4" id="KW-0472">Membrane</keyword>
<keyword evidence="7" id="KW-1185">Reference proteome</keyword>
<name>A0A9P3BLK9_9EURO</name>
<dbReference type="Proteomes" id="UP001043456">
    <property type="component" value="Unassembled WGS sequence"/>
</dbReference>
<dbReference type="RefSeq" id="XP_043163510.1">
    <property type="nucleotide sequence ID" value="XM_043307575.1"/>
</dbReference>
<dbReference type="Pfam" id="PF03006">
    <property type="entry name" value="HlyIII"/>
    <property type="match status" value="1"/>
</dbReference>
<dbReference type="InterPro" id="IPR004254">
    <property type="entry name" value="AdipoR/HlyIII-related"/>
</dbReference>
<evidence type="ECO:0000256" key="4">
    <source>
        <dbReference type="ARBA" id="ARBA00023136"/>
    </source>
</evidence>
<keyword evidence="5" id="KW-0862">Zinc</keyword>
<keyword evidence="3" id="KW-1133">Transmembrane helix</keyword>
<evidence type="ECO:0000256" key="5">
    <source>
        <dbReference type="PIRSR" id="PIRSR604254-1"/>
    </source>
</evidence>
<dbReference type="OrthoDB" id="4505711at2759"/>
<reference evidence="6 7" key="1">
    <citation type="submission" date="2018-10" db="EMBL/GenBank/DDBJ databases">
        <title>Pan-genome distribution and transcriptional activeness of fungal secondary metabolism genes in Aspergillus section Fumigati.</title>
        <authorList>
            <person name="Takahashi H."/>
            <person name="Umemura M."/>
            <person name="Ninomiya A."/>
            <person name="Kusuya Y."/>
            <person name="Urayama S."/>
            <person name="Shimizu M."/>
            <person name="Watanabe A."/>
            <person name="Kamei K."/>
            <person name="Yaguchi T."/>
            <person name="Hagiwara D."/>
        </authorList>
    </citation>
    <scope>NUCLEOTIDE SEQUENCE [LARGE SCALE GENOMIC DNA]</scope>
    <source>
        <strain evidence="6 7">IFM 55266</strain>
    </source>
</reference>
<dbReference type="GO" id="GO:0016020">
    <property type="term" value="C:membrane"/>
    <property type="evidence" value="ECO:0007669"/>
    <property type="project" value="UniProtKB-SubCell"/>
</dbReference>
<comment type="caution">
    <text evidence="6">The sequence shown here is derived from an EMBL/GenBank/DDBJ whole genome shotgun (WGS) entry which is preliminary data.</text>
</comment>
<dbReference type="GeneID" id="67000654"/>
<proteinExistence type="predicted"/>